<dbReference type="PANTHER" id="PTHR33103:SF93">
    <property type="entry name" value="DUF674 FAMILY PROTEIN"/>
    <property type="match status" value="1"/>
</dbReference>
<protein>
    <recommendedName>
        <fullName evidence="3">DUF674 family protein</fullName>
    </recommendedName>
</protein>
<dbReference type="Proteomes" id="UP000289738">
    <property type="component" value="Chromosome A02"/>
</dbReference>
<proteinExistence type="predicted"/>
<name>A0A445EAX6_ARAHY</name>
<dbReference type="InterPro" id="IPR007750">
    <property type="entry name" value="DUF674"/>
</dbReference>
<dbReference type="AlphaFoldDB" id="A0A445EAX6"/>
<gene>
    <name evidence="1" type="ORF">Ahy_A02g006913</name>
</gene>
<dbReference type="EMBL" id="SDMP01000002">
    <property type="protein sequence ID" value="RYR72686.1"/>
    <property type="molecule type" value="Genomic_DNA"/>
</dbReference>
<comment type="caution">
    <text evidence="1">The sequence shown here is derived from an EMBL/GenBank/DDBJ whole genome shotgun (WGS) entry which is preliminary data.</text>
</comment>
<sequence length="481" mass="54303">MASKLEQTFPLKLLVDRKKSCVVMAEASKDFIETLFSFLTLPLGTIIRLLSKNKLNGHQEAKVGCINNLYNSVENATDEVFWNAICKQMLLRPRNPCEALCRKLKLNVDDNEPTRSFICSNHCKRSNSLLSAFSGVTCIKCGNPMDKEPKIMVNDSSSEVTHRREDGVFVKGEAMYLIFDNLKVLQSSPRIFVKELVQLGYKDFNNLTEIYQNVGLKEILELLKQALTSKTVLNVFFANGFSKGMSTYSPKIGQTINHGRSDYYRNLKVTVSKSKKKILHAEAEEDFVDFLLSFLTAPLGSVLNVLDGNASLGCMDNLYDSVKDLNSSWFFTEKIVTRHPLLNPHVAPQFGFKKWQPLQIRETCDYKYGYISGLLIPKSLIDMNTQFYEPRSPNGQKEVGFVRRPSVFVVWDDLHVIPMANASSISFMQKMNVPFDDLEEYVIRIGSAEALNLLGASLTTNAALTEGLFYLLEMPNQDARA</sequence>
<organism evidence="1 2">
    <name type="scientific">Arachis hypogaea</name>
    <name type="common">Peanut</name>
    <dbReference type="NCBI Taxonomy" id="3818"/>
    <lineage>
        <taxon>Eukaryota</taxon>
        <taxon>Viridiplantae</taxon>
        <taxon>Streptophyta</taxon>
        <taxon>Embryophyta</taxon>
        <taxon>Tracheophyta</taxon>
        <taxon>Spermatophyta</taxon>
        <taxon>Magnoliopsida</taxon>
        <taxon>eudicotyledons</taxon>
        <taxon>Gunneridae</taxon>
        <taxon>Pentapetalae</taxon>
        <taxon>rosids</taxon>
        <taxon>fabids</taxon>
        <taxon>Fabales</taxon>
        <taxon>Fabaceae</taxon>
        <taxon>Papilionoideae</taxon>
        <taxon>50 kb inversion clade</taxon>
        <taxon>dalbergioids sensu lato</taxon>
        <taxon>Dalbergieae</taxon>
        <taxon>Pterocarpus clade</taxon>
        <taxon>Arachis</taxon>
    </lineage>
</organism>
<keyword evidence="2" id="KW-1185">Reference proteome</keyword>
<dbReference type="STRING" id="3818.A0A445EAX6"/>
<evidence type="ECO:0008006" key="3">
    <source>
        <dbReference type="Google" id="ProtNLM"/>
    </source>
</evidence>
<accession>A0A445EAX6</accession>
<reference evidence="1 2" key="1">
    <citation type="submission" date="2019-01" db="EMBL/GenBank/DDBJ databases">
        <title>Sequencing of cultivated peanut Arachis hypogaea provides insights into genome evolution and oil improvement.</title>
        <authorList>
            <person name="Chen X."/>
        </authorList>
    </citation>
    <scope>NUCLEOTIDE SEQUENCE [LARGE SCALE GENOMIC DNA]</scope>
    <source>
        <strain evidence="2">cv. Fuhuasheng</strain>
        <tissue evidence="1">Leaves</tissue>
    </source>
</reference>
<dbReference type="PANTHER" id="PTHR33103">
    <property type="entry name" value="OS01G0153900 PROTEIN"/>
    <property type="match status" value="1"/>
</dbReference>
<evidence type="ECO:0000313" key="1">
    <source>
        <dbReference type="EMBL" id="RYR72686.1"/>
    </source>
</evidence>
<evidence type="ECO:0000313" key="2">
    <source>
        <dbReference type="Proteomes" id="UP000289738"/>
    </source>
</evidence>
<dbReference type="Pfam" id="PF05056">
    <property type="entry name" value="DUF674"/>
    <property type="match status" value="1"/>
</dbReference>